<dbReference type="PROSITE" id="PS00086">
    <property type="entry name" value="CYTOCHROME_P450"/>
    <property type="match status" value="1"/>
</dbReference>
<dbReference type="Pfam" id="PF00067">
    <property type="entry name" value="p450"/>
    <property type="match status" value="1"/>
</dbReference>
<gene>
    <name evidence="9" type="primary">LOC113712900</name>
</gene>
<dbReference type="InterPro" id="IPR002401">
    <property type="entry name" value="Cyt_P450_E_grp-I"/>
</dbReference>
<dbReference type="PANTHER" id="PTHR47947:SF20">
    <property type="entry name" value="CYTOCHROME P450 FAMILY PROTEIN"/>
    <property type="match status" value="1"/>
</dbReference>
<protein>
    <submittedName>
        <fullName evidence="9">Cytochrome P450 81Q32-like</fullName>
    </submittedName>
</protein>
<dbReference type="Gene3D" id="1.10.630.10">
    <property type="entry name" value="Cytochrome P450"/>
    <property type="match status" value="1"/>
</dbReference>
<dbReference type="PANTHER" id="PTHR47947">
    <property type="entry name" value="CYTOCHROME P450 82C3-RELATED"/>
    <property type="match status" value="1"/>
</dbReference>
<keyword evidence="2 6" id="KW-0479">Metal-binding</keyword>
<evidence type="ECO:0000256" key="7">
    <source>
        <dbReference type="RuleBase" id="RU000461"/>
    </source>
</evidence>
<keyword evidence="4 6" id="KW-0408">Iron</keyword>
<dbReference type="InterPro" id="IPR001128">
    <property type="entry name" value="Cyt_P450"/>
</dbReference>
<reference evidence="8" key="1">
    <citation type="journal article" date="2025" name="Foods">
        <title>Unveiling the Microbial Signatures of Arabica Coffee Cherries: Insights into Ripeness Specific Diversity, Functional Traits, and Implications for Quality and Safety.</title>
        <authorList>
            <consortium name="RefSeq"/>
            <person name="Tenea G.N."/>
            <person name="Cifuentes V."/>
            <person name="Reyes P."/>
            <person name="Cevallos-Vallejos M."/>
        </authorList>
    </citation>
    <scope>NUCLEOTIDE SEQUENCE [LARGE SCALE GENOMIC DNA]</scope>
</reference>
<name>A0A6P6UPB6_COFAR</name>
<evidence type="ECO:0000256" key="5">
    <source>
        <dbReference type="ARBA" id="ARBA00023033"/>
    </source>
</evidence>
<dbReference type="GO" id="GO:0020037">
    <property type="term" value="F:heme binding"/>
    <property type="evidence" value="ECO:0007669"/>
    <property type="project" value="InterPro"/>
</dbReference>
<dbReference type="PRINTS" id="PR00385">
    <property type="entry name" value="P450"/>
</dbReference>
<comment type="cofactor">
    <cofactor evidence="6">
        <name>heme</name>
        <dbReference type="ChEBI" id="CHEBI:30413"/>
    </cofactor>
</comment>
<evidence type="ECO:0000256" key="4">
    <source>
        <dbReference type="ARBA" id="ARBA00023004"/>
    </source>
</evidence>
<sequence>MSTDHMFSAKLPTDTCEYVPIMRRSGLGKKYRKMLENYQRKFDEFMHDLIEESRRTESGSASSPDQSKTIIQSLLSLQEADSEFYTLFPNICTYSAVFRLRNKLICFPAYTRSPFKSERNTVVNSVVDPKESTEWRHHAGNDLSSFVGVRKALIVTSPSAVEECFTKNDIIFANRPRSLSSKHFSYNYTTISVAPYGDHWRNLRRLAALEIFSPARIAVFIGTRKTELMLLLRELMHKCNEGGGSTKVDLKSKFVELAFNILSMTMAGKRYYGESVADAEEARKARFFIREMLENSGRSNLGDYLPFLRWVDFKGLEKRFTTLMQRLDKFMQDMVDERKQLLAAGSNGSATMIDHLLSLQENEHEYYSDELIKGIIMVLLIAGTDTLSISLEWAMALLLNQPEAIKKIKAEIDAHVPEDGLLEEQDLPNLTYLQNVIKETLRLYPPVPLLIPHEASEDCTVAGYHVSKGTMLLVNLWAIHRDPKLWEDPTKFIPERHQERRDDGFTMLPFGAGRRGCPGAGIGTRVLGFVLGTLVQVFEWERPSEEMVDLTEGRGFSIPKVEPLEAICRPRQAILQQHSLVPP</sequence>
<evidence type="ECO:0000313" key="9">
    <source>
        <dbReference type="RefSeq" id="XP_027092333.2"/>
    </source>
</evidence>
<dbReference type="OrthoDB" id="2789670at2759"/>
<accession>A0A6P6UPB6</accession>
<evidence type="ECO:0000256" key="6">
    <source>
        <dbReference type="PIRSR" id="PIRSR602401-1"/>
    </source>
</evidence>
<dbReference type="CDD" id="cd20653">
    <property type="entry name" value="CYP81"/>
    <property type="match status" value="1"/>
</dbReference>
<keyword evidence="8" id="KW-1185">Reference proteome</keyword>
<keyword evidence="1 6" id="KW-0349">Heme</keyword>
<dbReference type="GO" id="GO:0016705">
    <property type="term" value="F:oxidoreductase activity, acting on paired donors, with incorporation or reduction of molecular oxygen"/>
    <property type="evidence" value="ECO:0007669"/>
    <property type="project" value="InterPro"/>
</dbReference>
<dbReference type="GO" id="GO:0004497">
    <property type="term" value="F:monooxygenase activity"/>
    <property type="evidence" value="ECO:0007669"/>
    <property type="project" value="UniProtKB-KW"/>
</dbReference>
<reference evidence="9" key="2">
    <citation type="submission" date="2025-08" db="UniProtKB">
        <authorList>
            <consortium name="RefSeq"/>
        </authorList>
    </citation>
    <scope>IDENTIFICATION</scope>
    <source>
        <tissue evidence="9">Leaves</tissue>
    </source>
</reference>
<dbReference type="Proteomes" id="UP001652660">
    <property type="component" value="Chromosome 10e"/>
</dbReference>
<evidence type="ECO:0000256" key="1">
    <source>
        <dbReference type="ARBA" id="ARBA00022617"/>
    </source>
</evidence>
<dbReference type="InterPro" id="IPR017972">
    <property type="entry name" value="Cyt_P450_CS"/>
</dbReference>
<dbReference type="AlphaFoldDB" id="A0A6P6UPB6"/>
<dbReference type="GeneID" id="113712900"/>
<dbReference type="SUPFAM" id="SSF48264">
    <property type="entry name" value="Cytochrome P450"/>
    <property type="match status" value="1"/>
</dbReference>
<evidence type="ECO:0000256" key="2">
    <source>
        <dbReference type="ARBA" id="ARBA00022723"/>
    </source>
</evidence>
<dbReference type="InterPro" id="IPR050651">
    <property type="entry name" value="Plant_Cytochrome_P450_Monoox"/>
</dbReference>
<feature type="binding site" description="axial binding residue" evidence="6">
    <location>
        <position position="517"/>
    </location>
    <ligand>
        <name>heme</name>
        <dbReference type="ChEBI" id="CHEBI:30413"/>
    </ligand>
    <ligandPart>
        <name>Fe</name>
        <dbReference type="ChEBI" id="CHEBI:18248"/>
    </ligandPart>
</feature>
<dbReference type="InterPro" id="IPR036396">
    <property type="entry name" value="Cyt_P450_sf"/>
</dbReference>
<evidence type="ECO:0000256" key="3">
    <source>
        <dbReference type="ARBA" id="ARBA00023002"/>
    </source>
</evidence>
<keyword evidence="5 7" id="KW-0503">Monooxygenase</keyword>
<keyword evidence="3 7" id="KW-0560">Oxidoreductase</keyword>
<evidence type="ECO:0000313" key="8">
    <source>
        <dbReference type="Proteomes" id="UP001652660"/>
    </source>
</evidence>
<dbReference type="RefSeq" id="XP_027092333.2">
    <property type="nucleotide sequence ID" value="XM_027236532.2"/>
</dbReference>
<comment type="similarity">
    <text evidence="7">Belongs to the cytochrome P450 family.</text>
</comment>
<dbReference type="GO" id="GO:0005506">
    <property type="term" value="F:iron ion binding"/>
    <property type="evidence" value="ECO:0007669"/>
    <property type="project" value="InterPro"/>
</dbReference>
<dbReference type="PRINTS" id="PR00463">
    <property type="entry name" value="EP450I"/>
</dbReference>
<proteinExistence type="inferred from homology"/>
<organism evidence="8 9">
    <name type="scientific">Coffea arabica</name>
    <name type="common">Arabian coffee</name>
    <dbReference type="NCBI Taxonomy" id="13443"/>
    <lineage>
        <taxon>Eukaryota</taxon>
        <taxon>Viridiplantae</taxon>
        <taxon>Streptophyta</taxon>
        <taxon>Embryophyta</taxon>
        <taxon>Tracheophyta</taxon>
        <taxon>Spermatophyta</taxon>
        <taxon>Magnoliopsida</taxon>
        <taxon>eudicotyledons</taxon>
        <taxon>Gunneridae</taxon>
        <taxon>Pentapetalae</taxon>
        <taxon>asterids</taxon>
        <taxon>lamiids</taxon>
        <taxon>Gentianales</taxon>
        <taxon>Rubiaceae</taxon>
        <taxon>Ixoroideae</taxon>
        <taxon>Gardenieae complex</taxon>
        <taxon>Bertiereae - Coffeeae clade</taxon>
        <taxon>Coffeeae</taxon>
        <taxon>Coffea</taxon>
    </lineage>
</organism>